<sequence>MASADSDLNATMTPAKKKGKTNPVSKDIDKNFEVCNESTIDEIAAEVRQQHSAAEAGGSKGEDDDKEQEDPEPVVVLSSSALQHVAEQ</sequence>
<dbReference type="AlphaFoldDB" id="A0A444UU50"/>
<feature type="region of interest" description="Disordered" evidence="1">
    <location>
        <begin position="1"/>
        <end position="30"/>
    </location>
</feature>
<feature type="compositionally biased region" description="Polar residues" evidence="1">
    <location>
        <begin position="1"/>
        <end position="12"/>
    </location>
</feature>
<dbReference type="EMBL" id="SCEB01008034">
    <property type="protein sequence ID" value="RXM91688.1"/>
    <property type="molecule type" value="Genomic_DNA"/>
</dbReference>
<evidence type="ECO:0000313" key="2">
    <source>
        <dbReference type="EMBL" id="RXM91688.1"/>
    </source>
</evidence>
<gene>
    <name evidence="2" type="ORF">EOD39_20920</name>
</gene>
<proteinExistence type="predicted"/>
<organism evidence="2 3">
    <name type="scientific">Acipenser ruthenus</name>
    <name type="common">Sterlet sturgeon</name>
    <dbReference type="NCBI Taxonomy" id="7906"/>
    <lineage>
        <taxon>Eukaryota</taxon>
        <taxon>Metazoa</taxon>
        <taxon>Chordata</taxon>
        <taxon>Craniata</taxon>
        <taxon>Vertebrata</taxon>
        <taxon>Euteleostomi</taxon>
        <taxon>Actinopterygii</taxon>
        <taxon>Chondrostei</taxon>
        <taxon>Acipenseriformes</taxon>
        <taxon>Acipenseridae</taxon>
        <taxon>Acipenser</taxon>
    </lineage>
</organism>
<dbReference type="Proteomes" id="UP000289886">
    <property type="component" value="Unassembled WGS sequence"/>
</dbReference>
<feature type="compositionally biased region" description="Acidic residues" evidence="1">
    <location>
        <begin position="62"/>
        <end position="72"/>
    </location>
</feature>
<accession>A0A444UU50</accession>
<name>A0A444UU50_ACIRT</name>
<reference evidence="2 3" key="1">
    <citation type="submission" date="2019-01" db="EMBL/GenBank/DDBJ databases">
        <title>Draft Genome and Complete Hox-Cluster Characterization of the Sterlet Sturgeon (Acipenser ruthenus).</title>
        <authorList>
            <person name="Wei Q."/>
        </authorList>
    </citation>
    <scope>NUCLEOTIDE SEQUENCE [LARGE SCALE GENOMIC DNA]</scope>
    <source>
        <strain evidence="2">WHYD16114868_AA</strain>
        <tissue evidence="2">Blood</tissue>
    </source>
</reference>
<feature type="region of interest" description="Disordered" evidence="1">
    <location>
        <begin position="43"/>
        <end position="88"/>
    </location>
</feature>
<evidence type="ECO:0000256" key="1">
    <source>
        <dbReference type="SAM" id="MobiDB-lite"/>
    </source>
</evidence>
<keyword evidence="3" id="KW-1185">Reference proteome</keyword>
<evidence type="ECO:0000313" key="3">
    <source>
        <dbReference type="Proteomes" id="UP000289886"/>
    </source>
</evidence>
<protein>
    <submittedName>
        <fullName evidence="2">Uncharacterized protein</fullName>
    </submittedName>
</protein>
<comment type="caution">
    <text evidence="2">The sequence shown here is derived from an EMBL/GenBank/DDBJ whole genome shotgun (WGS) entry which is preliminary data.</text>
</comment>